<proteinExistence type="predicted"/>
<gene>
    <name evidence="1" type="ORF">BIW11_12561</name>
</gene>
<dbReference type="InParanoid" id="A0A1V9X5V0"/>
<name>A0A1V9X5V0_9ACAR</name>
<reference evidence="1 2" key="1">
    <citation type="journal article" date="2017" name="Gigascience">
        <title>Draft genome of the honey bee ectoparasitic mite, Tropilaelaps mercedesae, is shaped by the parasitic life history.</title>
        <authorList>
            <person name="Dong X."/>
            <person name="Armstrong S.D."/>
            <person name="Xia D."/>
            <person name="Makepeace B.L."/>
            <person name="Darby A.C."/>
            <person name="Kadowaki T."/>
        </authorList>
    </citation>
    <scope>NUCLEOTIDE SEQUENCE [LARGE SCALE GENOMIC DNA]</scope>
    <source>
        <strain evidence="1">Wuxi-XJTLU</strain>
    </source>
</reference>
<evidence type="ECO:0000313" key="1">
    <source>
        <dbReference type="EMBL" id="OQR68965.1"/>
    </source>
</evidence>
<dbReference type="Proteomes" id="UP000192247">
    <property type="component" value="Unassembled WGS sequence"/>
</dbReference>
<comment type="caution">
    <text evidence="1">The sequence shown here is derived from an EMBL/GenBank/DDBJ whole genome shotgun (WGS) entry which is preliminary data.</text>
</comment>
<protein>
    <submittedName>
        <fullName evidence="1">Uncharacterized protein</fullName>
    </submittedName>
</protein>
<organism evidence="1 2">
    <name type="scientific">Tropilaelaps mercedesae</name>
    <dbReference type="NCBI Taxonomy" id="418985"/>
    <lineage>
        <taxon>Eukaryota</taxon>
        <taxon>Metazoa</taxon>
        <taxon>Ecdysozoa</taxon>
        <taxon>Arthropoda</taxon>
        <taxon>Chelicerata</taxon>
        <taxon>Arachnida</taxon>
        <taxon>Acari</taxon>
        <taxon>Parasitiformes</taxon>
        <taxon>Mesostigmata</taxon>
        <taxon>Gamasina</taxon>
        <taxon>Dermanyssoidea</taxon>
        <taxon>Laelapidae</taxon>
        <taxon>Tropilaelaps</taxon>
    </lineage>
</organism>
<dbReference type="AlphaFoldDB" id="A0A1V9X5V0"/>
<dbReference type="OrthoDB" id="6510700at2759"/>
<keyword evidence="2" id="KW-1185">Reference proteome</keyword>
<sequence length="126" mass="13738">MCSTTYAPPSYVIYAFDEALTAFEAYLDSLAETSTSDKSPGASQVCVSRFGCLLVDYLNLIEACVTRHPDLSDQVVCIKSQLIRHYGQRSCSGLTALQSALRAIFVDQKLHLCPIASPSRLAASRQ</sequence>
<dbReference type="EMBL" id="MNPL01022803">
    <property type="protein sequence ID" value="OQR68965.1"/>
    <property type="molecule type" value="Genomic_DNA"/>
</dbReference>
<evidence type="ECO:0000313" key="2">
    <source>
        <dbReference type="Proteomes" id="UP000192247"/>
    </source>
</evidence>
<accession>A0A1V9X5V0</accession>